<dbReference type="InterPro" id="IPR015890">
    <property type="entry name" value="Chorismate_C"/>
</dbReference>
<dbReference type="EC" id="4.1.3.27" evidence="5 15"/>
<dbReference type="InterPro" id="IPR006805">
    <property type="entry name" value="Anth_synth_I_N"/>
</dbReference>
<dbReference type="EMBL" id="JRNH01000031">
    <property type="protein sequence ID" value="KGF19642.1"/>
    <property type="molecule type" value="Genomic_DNA"/>
</dbReference>
<organism evidence="19 20">
    <name type="scientific">Pseudoglutamicibacter albus DNF00011</name>
    <dbReference type="NCBI Taxonomy" id="1401063"/>
    <lineage>
        <taxon>Bacteria</taxon>
        <taxon>Bacillati</taxon>
        <taxon>Actinomycetota</taxon>
        <taxon>Actinomycetes</taxon>
        <taxon>Micrococcales</taxon>
        <taxon>Micrococcaceae</taxon>
        <taxon>Pseudoglutamicibacter</taxon>
    </lineage>
</organism>
<dbReference type="PANTHER" id="PTHR11236:SF46">
    <property type="entry name" value="ANTHRANILATE SYNTHASE COMPONENT 1"/>
    <property type="match status" value="1"/>
</dbReference>
<evidence type="ECO:0000256" key="16">
    <source>
        <dbReference type="SAM" id="MobiDB-lite"/>
    </source>
</evidence>
<evidence type="ECO:0000256" key="10">
    <source>
        <dbReference type="ARBA" id="ARBA00022842"/>
    </source>
</evidence>
<dbReference type="GO" id="GO:0004049">
    <property type="term" value="F:anthranilate synthase activity"/>
    <property type="evidence" value="ECO:0007669"/>
    <property type="project" value="UniProtKB-EC"/>
</dbReference>
<proteinExistence type="inferred from homology"/>
<keyword evidence="12 15" id="KW-0456">Lyase</keyword>
<evidence type="ECO:0000256" key="5">
    <source>
        <dbReference type="ARBA" id="ARBA00012266"/>
    </source>
</evidence>
<comment type="caution">
    <text evidence="19">The sequence shown here is derived from an EMBL/GenBank/DDBJ whole genome shotgun (WGS) entry which is preliminary data.</text>
</comment>
<evidence type="ECO:0000256" key="14">
    <source>
        <dbReference type="ARBA" id="ARBA00047683"/>
    </source>
</evidence>
<evidence type="ECO:0000313" key="20">
    <source>
        <dbReference type="Proteomes" id="UP000053528"/>
    </source>
</evidence>
<dbReference type="Pfam" id="PF00425">
    <property type="entry name" value="Chorismate_bind"/>
    <property type="match status" value="1"/>
</dbReference>
<evidence type="ECO:0000259" key="17">
    <source>
        <dbReference type="Pfam" id="PF00425"/>
    </source>
</evidence>
<evidence type="ECO:0000256" key="9">
    <source>
        <dbReference type="ARBA" id="ARBA00022822"/>
    </source>
</evidence>
<reference evidence="19 20" key="1">
    <citation type="submission" date="2014-07" db="EMBL/GenBank/DDBJ databases">
        <authorList>
            <person name="McCorrison J."/>
            <person name="Sanka R."/>
            <person name="Torralba M."/>
            <person name="Gillis M."/>
            <person name="Haft D.H."/>
            <person name="Methe B."/>
            <person name="Sutton G."/>
            <person name="Nelson K.E."/>
        </authorList>
    </citation>
    <scope>NUCLEOTIDE SEQUENCE [LARGE SCALE GENOMIC DNA]</scope>
    <source>
        <strain evidence="19 20">DNF00011</strain>
    </source>
</reference>
<dbReference type="UniPathway" id="UPA00035">
    <property type="reaction ID" value="UER00040"/>
</dbReference>
<keyword evidence="7 15" id="KW-0028">Amino-acid biosynthesis</keyword>
<dbReference type="InterPro" id="IPR005256">
    <property type="entry name" value="Anth_synth_I_PabB"/>
</dbReference>
<evidence type="ECO:0000256" key="15">
    <source>
        <dbReference type="RuleBase" id="RU364045"/>
    </source>
</evidence>
<keyword evidence="9 15" id="KW-0822">Tryptophan biosynthesis</keyword>
<keyword evidence="10 15" id="KW-0460">Magnesium</keyword>
<evidence type="ECO:0000256" key="1">
    <source>
        <dbReference type="ARBA" id="ARBA00001946"/>
    </source>
</evidence>
<dbReference type="GO" id="GO:0046872">
    <property type="term" value="F:metal ion binding"/>
    <property type="evidence" value="ECO:0007669"/>
    <property type="project" value="UniProtKB-KW"/>
</dbReference>
<dbReference type="GO" id="GO:0000162">
    <property type="term" value="P:L-tryptophan biosynthetic process"/>
    <property type="evidence" value="ECO:0007669"/>
    <property type="project" value="UniProtKB-UniPathway"/>
</dbReference>
<comment type="similarity">
    <text evidence="3 15">Belongs to the anthranilate synthase component I family.</text>
</comment>
<feature type="domain" description="Anthranilate synthase component I N-terminal" evidence="18">
    <location>
        <begin position="37"/>
        <end position="180"/>
    </location>
</feature>
<evidence type="ECO:0000256" key="8">
    <source>
        <dbReference type="ARBA" id="ARBA00022723"/>
    </source>
</evidence>
<dbReference type="InterPro" id="IPR005801">
    <property type="entry name" value="ADC_synthase"/>
</dbReference>
<dbReference type="PRINTS" id="PR00095">
    <property type="entry name" value="ANTSNTHASEI"/>
</dbReference>
<keyword evidence="8 15" id="KW-0479">Metal-binding</keyword>
<evidence type="ECO:0000256" key="11">
    <source>
        <dbReference type="ARBA" id="ARBA00023141"/>
    </source>
</evidence>
<comment type="subunit">
    <text evidence="4 15">Heterotetramer consisting of two non-identical subunits: a beta subunit (TrpG) and a large alpha subunit (TrpE).</text>
</comment>
<evidence type="ECO:0000256" key="6">
    <source>
        <dbReference type="ARBA" id="ARBA00020653"/>
    </source>
</evidence>
<dbReference type="PANTHER" id="PTHR11236">
    <property type="entry name" value="AMINOBENZOATE/ANTHRANILATE SYNTHASE"/>
    <property type="match status" value="1"/>
</dbReference>
<evidence type="ECO:0000256" key="13">
    <source>
        <dbReference type="ARBA" id="ARBA00025634"/>
    </source>
</evidence>
<evidence type="ECO:0000313" key="19">
    <source>
        <dbReference type="EMBL" id="KGF19642.1"/>
    </source>
</evidence>
<dbReference type="Pfam" id="PF04715">
    <property type="entry name" value="Anth_synt_I_N"/>
    <property type="match status" value="1"/>
</dbReference>
<keyword evidence="11 15" id="KW-0057">Aromatic amino acid biosynthesis</keyword>
<evidence type="ECO:0000256" key="3">
    <source>
        <dbReference type="ARBA" id="ARBA00009562"/>
    </source>
</evidence>
<evidence type="ECO:0000256" key="2">
    <source>
        <dbReference type="ARBA" id="ARBA00004873"/>
    </source>
</evidence>
<evidence type="ECO:0000256" key="12">
    <source>
        <dbReference type="ARBA" id="ARBA00023239"/>
    </source>
</evidence>
<gene>
    <name evidence="15" type="primary">trpE</name>
    <name evidence="19" type="ORF">HMPREF2128_09685</name>
</gene>
<dbReference type="Gene3D" id="3.60.120.10">
    <property type="entry name" value="Anthranilate synthase"/>
    <property type="match status" value="1"/>
</dbReference>
<dbReference type="SUPFAM" id="SSF56322">
    <property type="entry name" value="ADC synthase"/>
    <property type="match status" value="1"/>
</dbReference>
<accession>A0A095ZM08</accession>
<comment type="catalytic activity">
    <reaction evidence="14 15">
        <text>chorismate + L-glutamine = anthranilate + pyruvate + L-glutamate + H(+)</text>
        <dbReference type="Rhea" id="RHEA:21732"/>
        <dbReference type="ChEBI" id="CHEBI:15361"/>
        <dbReference type="ChEBI" id="CHEBI:15378"/>
        <dbReference type="ChEBI" id="CHEBI:16567"/>
        <dbReference type="ChEBI" id="CHEBI:29748"/>
        <dbReference type="ChEBI" id="CHEBI:29985"/>
        <dbReference type="ChEBI" id="CHEBI:58359"/>
        <dbReference type="EC" id="4.1.3.27"/>
    </reaction>
</comment>
<comment type="cofactor">
    <cofactor evidence="1 15">
        <name>Mg(2+)</name>
        <dbReference type="ChEBI" id="CHEBI:18420"/>
    </cofactor>
</comment>
<feature type="compositionally biased region" description="Basic and acidic residues" evidence="16">
    <location>
        <begin position="519"/>
        <end position="535"/>
    </location>
</feature>
<name>A0A095ZM08_9MICC</name>
<evidence type="ECO:0000256" key="7">
    <source>
        <dbReference type="ARBA" id="ARBA00022605"/>
    </source>
</evidence>
<dbReference type="NCBIfam" id="TIGR00564">
    <property type="entry name" value="trpE_most"/>
    <property type="match status" value="1"/>
</dbReference>
<dbReference type="RefSeq" id="WP_035757620.1">
    <property type="nucleotide sequence ID" value="NZ_JRNH01000031.1"/>
</dbReference>
<comment type="function">
    <text evidence="13 15">Part of a heterotetrameric complex that catalyzes the two-step biosynthesis of anthranilate, an intermediate in the biosynthesis of L-tryptophan. In the first step, the glutamine-binding beta subunit (TrpG) of anthranilate synthase (AS) provides the glutamine amidotransferase activity which generates ammonia as a substrate that, along with chorismate, is used in the second step, catalyzed by the large alpha subunit of AS (TrpE) to produce anthranilate. In the absence of TrpG, TrpE can synthesize anthranilate directly from chorismate and high concentrations of ammonia.</text>
</comment>
<protein>
    <recommendedName>
        <fullName evidence="6 15">Anthranilate synthase component 1</fullName>
        <ecNumber evidence="5 15">4.1.3.27</ecNumber>
    </recommendedName>
</protein>
<dbReference type="Proteomes" id="UP000053528">
    <property type="component" value="Unassembled WGS sequence"/>
</dbReference>
<sequence length="547" mass="58978">MSAPRINPNITREEFVAAAASPDGPRVIPVTARMLADGLTPLGVYRRLADERPGTFLLESATAGQWARYSFIGAASAAMLTEHDGQAVWEGNPPVGIPSEGNVMEVLRESLQFLNRGQQNLARPSFPFVSGLMGYIGWDAVRYWETLGQGPADDMHVPMLALQLVTDMAVYDHLDGSLTLVANAYNKNGLDTGAEGAYEEAVTRLQNMAHQLGEPSTGEAPVPMPSADVSREEMFATVKETWAEPEFMHAIETIKDAIVDGEVFQAVVGRRFELPTQANALDVYRILRATNPSPYMYVATYHNADAQPFSVVGSSPEALVTVKSGNVVTHPIAGSRPRGTTPAEDEKLAKELLADPKERSEHLMLVDLSRNDLSKVCTPGTVDVTQFMEIVHYSHIMHMESTVTGQAEPHTNAYDVLRAVFPAGTLSGAPKPRALQLLDELEPVGRGIYGGVVGYFDSAGDMDMAIAIRTAVLKDRTAYVSAGAGIVADSQPESEALETVNKSFAPLRAVWLADQLSATEDHGAEDHNAEDHDADQAEEPTPGDADA</sequence>
<evidence type="ECO:0000256" key="4">
    <source>
        <dbReference type="ARBA" id="ARBA00011575"/>
    </source>
</evidence>
<feature type="domain" description="Chorismate-utilising enzyme C-terminal" evidence="17">
    <location>
        <begin position="245"/>
        <end position="502"/>
    </location>
</feature>
<feature type="region of interest" description="Disordered" evidence="16">
    <location>
        <begin position="516"/>
        <end position="547"/>
    </location>
</feature>
<dbReference type="InterPro" id="IPR019999">
    <property type="entry name" value="Anth_synth_I-like"/>
</dbReference>
<comment type="pathway">
    <text evidence="2 15">Amino-acid biosynthesis; L-tryptophan biosynthesis; L-tryptophan from chorismate: step 1/5.</text>
</comment>
<evidence type="ECO:0000259" key="18">
    <source>
        <dbReference type="Pfam" id="PF04715"/>
    </source>
</evidence>
<dbReference type="AlphaFoldDB" id="A0A095ZM08"/>